<protein>
    <submittedName>
        <fullName evidence="1">Uncharacterized protein</fullName>
    </submittedName>
</protein>
<accession>A0A1T5L7G9</accession>
<evidence type="ECO:0000313" key="1">
    <source>
        <dbReference type="EMBL" id="SKC71967.1"/>
    </source>
</evidence>
<dbReference type="EMBL" id="FUZU01000002">
    <property type="protein sequence ID" value="SKC71967.1"/>
    <property type="molecule type" value="Genomic_DNA"/>
</dbReference>
<dbReference type="OrthoDB" id="963863at2"/>
<proteinExistence type="predicted"/>
<keyword evidence="2" id="KW-1185">Reference proteome</keyword>
<dbReference type="Proteomes" id="UP000190961">
    <property type="component" value="Unassembled WGS sequence"/>
</dbReference>
<gene>
    <name evidence="1" type="ORF">SAMN05660236_2697</name>
</gene>
<dbReference type="AlphaFoldDB" id="A0A1T5L7G9"/>
<reference evidence="1 2" key="1">
    <citation type="submission" date="2017-02" db="EMBL/GenBank/DDBJ databases">
        <authorList>
            <person name="Peterson S.W."/>
        </authorList>
    </citation>
    <scope>NUCLEOTIDE SEQUENCE [LARGE SCALE GENOMIC DNA]</scope>
    <source>
        <strain evidence="1 2">DSM 25262</strain>
    </source>
</reference>
<sequence length="97" mass="11561">MKRILTLLTAILFVSVYAFGQPEKSHYWVVETNAQDKSYSIVRFYDQANLLVHEIKLDNIHIDVRKHKYQRKLNQLLKDYQDRVATTSKKHKSKRSI</sequence>
<organism evidence="1 2">
    <name type="scientific">Ohtaekwangia koreensis</name>
    <dbReference type="NCBI Taxonomy" id="688867"/>
    <lineage>
        <taxon>Bacteria</taxon>
        <taxon>Pseudomonadati</taxon>
        <taxon>Bacteroidota</taxon>
        <taxon>Cytophagia</taxon>
        <taxon>Cytophagales</taxon>
        <taxon>Fulvivirgaceae</taxon>
        <taxon>Ohtaekwangia</taxon>
    </lineage>
</organism>
<name>A0A1T5L7G9_9BACT</name>
<dbReference type="RefSeq" id="WP_079687281.1">
    <property type="nucleotide sequence ID" value="NZ_FUZU01000002.1"/>
</dbReference>
<evidence type="ECO:0000313" key="2">
    <source>
        <dbReference type="Proteomes" id="UP000190961"/>
    </source>
</evidence>
<dbReference type="STRING" id="688867.SAMN05660236_2697"/>